<protein>
    <submittedName>
        <fullName evidence="1">Uncharacterized protein</fullName>
    </submittedName>
</protein>
<proteinExistence type="predicted"/>
<evidence type="ECO:0000313" key="1">
    <source>
        <dbReference type="EMBL" id="WNZ26950.1"/>
    </source>
</evidence>
<name>A0AA96WKV1_9CYAN</name>
<sequence>MVYANFDQYLFTVDTTERNPDLKFATPRGLELFGVLGADLKTLTLSIHLSV</sequence>
<dbReference type="RefSeq" id="WP_316436523.1">
    <property type="nucleotide sequence ID" value="NZ_CP053587.1"/>
</dbReference>
<dbReference type="AlphaFoldDB" id="A0AA96WKV1"/>
<dbReference type="EMBL" id="CP053587">
    <property type="protein sequence ID" value="WNZ26950.1"/>
    <property type="molecule type" value="Genomic_DNA"/>
</dbReference>
<gene>
    <name evidence="1" type="ORF">HJG54_28920</name>
</gene>
<organism evidence="1">
    <name type="scientific">Leptolyngbya sp. NK1-12</name>
    <dbReference type="NCBI Taxonomy" id="2547451"/>
    <lineage>
        <taxon>Bacteria</taxon>
        <taxon>Bacillati</taxon>
        <taxon>Cyanobacteriota</taxon>
        <taxon>Cyanophyceae</taxon>
        <taxon>Leptolyngbyales</taxon>
        <taxon>Leptolyngbyaceae</taxon>
        <taxon>Leptolyngbya group</taxon>
        <taxon>Leptolyngbya</taxon>
    </lineage>
</organism>
<accession>A0AA96WKV1</accession>
<reference evidence="1" key="1">
    <citation type="submission" date="2020-05" db="EMBL/GenBank/DDBJ databases">
        <authorList>
            <person name="Zhu T."/>
            <person name="Keshari N."/>
            <person name="Lu X."/>
        </authorList>
    </citation>
    <scope>NUCLEOTIDE SEQUENCE</scope>
    <source>
        <strain evidence="1">NK1-12</strain>
    </source>
</reference>